<organism evidence="1 2">
    <name type="scientific">Cellulomonas humilata</name>
    <dbReference type="NCBI Taxonomy" id="144055"/>
    <lineage>
        <taxon>Bacteria</taxon>
        <taxon>Bacillati</taxon>
        <taxon>Actinomycetota</taxon>
        <taxon>Actinomycetes</taxon>
        <taxon>Micrococcales</taxon>
        <taxon>Cellulomonadaceae</taxon>
        <taxon>Cellulomonas</taxon>
    </lineage>
</organism>
<protein>
    <submittedName>
        <fullName evidence="1">Uncharacterized protein YndB with AHSA1/START domain</fullName>
    </submittedName>
</protein>
<comment type="caution">
    <text evidence="1">The sequence shown here is derived from an EMBL/GenBank/DDBJ whole genome shotgun (WGS) entry which is preliminary data.</text>
</comment>
<dbReference type="Gene3D" id="3.30.530.20">
    <property type="match status" value="1"/>
</dbReference>
<sequence>MSTEVMAMTLELREVVSVDIPAPLSKVWAYLRDPALVRRWYGWDHDGLEAEVRAFVDTAVEKQDVVGDATIHTLSWPHHDRLTLRSAAHEPHRTHLTVTRRSHQGMATFDGVRDETDEGWIAYAHQLQFALTVHPDQDRRTLSVFGLPSGDRTDRLLDRAGLVGIRGVPIGGHVQARRPDGTLLGGTLVYETPLQLGLRLHGISEMYLVLMETPAAHTPPHGTVDAILSTYGLDDVTFEQVRERWSRWWEMAVPRRSSRVSSA</sequence>
<name>A0ABU0EJI3_9CELL</name>
<accession>A0ABU0EJI3</accession>
<keyword evidence="2" id="KW-1185">Reference proteome</keyword>
<evidence type="ECO:0000313" key="2">
    <source>
        <dbReference type="Proteomes" id="UP001239626"/>
    </source>
</evidence>
<dbReference type="EMBL" id="JAUSVB010000006">
    <property type="protein sequence ID" value="MDQ0375450.1"/>
    <property type="molecule type" value="Genomic_DNA"/>
</dbReference>
<proteinExistence type="predicted"/>
<reference evidence="1 2" key="1">
    <citation type="submission" date="2023-07" db="EMBL/GenBank/DDBJ databases">
        <title>Sorghum-associated microbial communities from plants grown in Nebraska, USA.</title>
        <authorList>
            <person name="Schachtman D."/>
        </authorList>
    </citation>
    <scope>NUCLEOTIDE SEQUENCE [LARGE SCALE GENOMIC DNA]</scope>
    <source>
        <strain evidence="1 2">BE332</strain>
    </source>
</reference>
<dbReference type="RefSeq" id="WP_307494247.1">
    <property type="nucleotide sequence ID" value="NZ_JAUSVB010000006.1"/>
</dbReference>
<dbReference type="SUPFAM" id="SSF55961">
    <property type="entry name" value="Bet v1-like"/>
    <property type="match status" value="1"/>
</dbReference>
<dbReference type="Proteomes" id="UP001239626">
    <property type="component" value="Unassembled WGS sequence"/>
</dbReference>
<dbReference type="InterPro" id="IPR023393">
    <property type="entry name" value="START-like_dom_sf"/>
</dbReference>
<evidence type="ECO:0000313" key="1">
    <source>
        <dbReference type="EMBL" id="MDQ0375450.1"/>
    </source>
</evidence>
<gene>
    <name evidence="1" type="ORF">J2X26_003788</name>
</gene>